<keyword evidence="3" id="KW-1185">Reference proteome</keyword>
<evidence type="ECO:0000313" key="3">
    <source>
        <dbReference type="Proteomes" id="UP000011602"/>
    </source>
</evidence>
<dbReference type="AlphaFoldDB" id="L9X5H1"/>
<proteinExistence type="predicted"/>
<feature type="region of interest" description="Disordered" evidence="1">
    <location>
        <begin position="30"/>
        <end position="50"/>
    </location>
</feature>
<dbReference type="Proteomes" id="UP000011602">
    <property type="component" value="Unassembled WGS sequence"/>
</dbReference>
<sequence length="79" mass="8878">MPQPYVVIPQCIPNPTSFLIDLINEHRPSLPSPFAQEAATEQEDKSDLDENEWIVSQEFADEYEIDTSPETVSVEAIGD</sequence>
<evidence type="ECO:0000313" key="2">
    <source>
        <dbReference type="EMBL" id="ELY55843.1"/>
    </source>
</evidence>
<comment type="caution">
    <text evidence="2">The sequence shown here is derived from an EMBL/GenBank/DDBJ whole genome shotgun (WGS) entry which is preliminary data.</text>
</comment>
<reference evidence="2 3" key="1">
    <citation type="journal article" date="2014" name="PLoS Genet.">
        <title>Phylogenetically driven sequencing of extremely halophilic archaea reveals strategies for static and dynamic osmo-response.</title>
        <authorList>
            <person name="Becker E.A."/>
            <person name="Seitzer P.M."/>
            <person name="Tritt A."/>
            <person name="Larsen D."/>
            <person name="Krusor M."/>
            <person name="Yao A.I."/>
            <person name="Wu D."/>
            <person name="Madern D."/>
            <person name="Eisen J.A."/>
            <person name="Darling A.E."/>
            <person name="Facciotti M.T."/>
        </authorList>
    </citation>
    <scope>NUCLEOTIDE SEQUENCE [LARGE SCALE GENOMIC DNA]</scope>
    <source>
        <strain evidence="2 3">JCM 12255</strain>
    </source>
</reference>
<feature type="compositionally biased region" description="Acidic residues" evidence="1">
    <location>
        <begin position="40"/>
        <end position="50"/>
    </location>
</feature>
<dbReference type="EMBL" id="AOHZ01000047">
    <property type="protein sequence ID" value="ELY55843.1"/>
    <property type="molecule type" value="Genomic_DNA"/>
</dbReference>
<evidence type="ECO:0000256" key="1">
    <source>
        <dbReference type="SAM" id="MobiDB-lite"/>
    </source>
</evidence>
<name>L9X5H1_9EURY</name>
<protein>
    <submittedName>
        <fullName evidence="2">Uncharacterized protein</fullName>
    </submittedName>
</protein>
<organism evidence="2 3">
    <name type="scientific">Natronolimnohabitans innermongolicus JCM 12255</name>
    <dbReference type="NCBI Taxonomy" id="1227499"/>
    <lineage>
        <taxon>Archaea</taxon>
        <taxon>Methanobacteriati</taxon>
        <taxon>Methanobacteriota</taxon>
        <taxon>Stenosarchaea group</taxon>
        <taxon>Halobacteria</taxon>
        <taxon>Halobacteriales</taxon>
        <taxon>Natrialbaceae</taxon>
        <taxon>Natronolimnohabitans</taxon>
    </lineage>
</organism>
<accession>L9X5H1</accession>
<gene>
    <name evidence="2" type="ORF">C493_10208</name>
</gene>